<gene>
    <name evidence="2" type="ORF">IPJ27_13880</name>
</gene>
<dbReference type="AlphaFoldDB" id="A0A935Q1C2"/>
<keyword evidence="1" id="KW-0812">Transmembrane</keyword>
<protein>
    <submittedName>
        <fullName evidence="2">Uncharacterized protein</fullName>
    </submittedName>
</protein>
<dbReference type="Proteomes" id="UP000697998">
    <property type="component" value="Unassembled WGS sequence"/>
</dbReference>
<organism evidence="2 3">
    <name type="scientific">Candidatus Accumulibacter proximus</name>
    <dbReference type="NCBI Taxonomy" id="2954385"/>
    <lineage>
        <taxon>Bacteria</taxon>
        <taxon>Pseudomonadati</taxon>
        <taxon>Pseudomonadota</taxon>
        <taxon>Betaproteobacteria</taxon>
        <taxon>Candidatus Accumulibacter</taxon>
    </lineage>
</organism>
<accession>A0A935Q1C2</accession>
<feature type="transmembrane region" description="Helical" evidence="1">
    <location>
        <begin position="250"/>
        <end position="273"/>
    </location>
</feature>
<comment type="caution">
    <text evidence="2">The sequence shown here is derived from an EMBL/GenBank/DDBJ whole genome shotgun (WGS) entry which is preliminary data.</text>
</comment>
<feature type="transmembrane region" description="Helical" evidence="1">
    <location>
        <begin position="336"/>
        <end position="358"/>
    </location>
</feature>
<keyword evidence="1" id="KW-0472">Membrane</keyword>
<evidence type="ECO:0000313" key="2">
    <source>
        <dbReference type="EMBL" id="MBK7675751.1"/>
    </source>
</evidence>
<sequence length="374" mass="41303">MFRLQRKIGLIPENGLGIGRRAVFWSLLAWLPIAVWAWQKEYLLPVDGGEPLLAHFGINARLLLAVPLFIFAEGMMHSTLTTLLPRLVSSGVVPPGQLDRLRSVLSDIAQLRDSVLPWIAIFAALASFFLFSRPSEVPHELSWAKDQADGAGMGLGVWWYLYVGRTIFLTLLLAWLWRLALLFMLFKRIAGLELSMVPTHPDRCAGLGFMARIPVMFVPVVLGISSVFASGWAHQVVYHDVTIGSLRVEIIAFVVVVPLIFLSPFVSFLGLMLRTKKQGLLDYGDLIGRHGRLVRERWIDGKQVADAPILDAPELGPIADTAAPYELISKIRPLPLTMGSLIPLVGAAVLPMVVLATMDLPLKTVLKTVLKILV</sequence>
<feature type="transmembrane region" description="Helical" evidence="1">
    <location>
        <begin position="115"/>
        <end position="132"/>
    </location>
</feature>
<dbReference type="EMBL" id="JADJMH010000013">
    <property type="protein sequence ID" value="MBK7675751.1"/>
    <property type="molecule type" value="Genomic_DNA"/>
</dbReference>
<evidence type="ECO:0000256" key="1">
    <source>
        <dbReference type="SAM" id="Phobius"/>
    </source>
</evidence>
<name>A0A935Q1C2_9PROT</name>
<feature type="transmembrane region" description="Helical" evidence="1">
    <location>
        <begin position="207"/>
        <end position="230"/>
    </location>
</feature>
<feature type="transmembrane region" description="Helical" evidence="1">
    <location>
        <begin position="58"/>
        <end position="76"/>
    </location>
</feature>
<reference evidence="2 3" key="1">
    <citation type="submission" date="2020-10" db="EMBL/GenBank/DDBJ databases">
        <title>Connecting structure to function with the recovery of over 1000 high-quality activated sludge metagenome-assembled genomes encoding full-length rRNA genes using long-read sequencing.</title>
        <authorList>
            <person name="Singleton C.M."/>
            <person name="Petriglieri F."/>
            <person name="Kristensen J.M."/>
            <person name="Kirkegaard R.H."/>
            <person name="Michaelsen T.Y."/>
            <person name="Andersen M.H."/>
            <person name="Karst S.M."/>
            <person name="Dueholm M.S."/>
            <person name="Nielsen P.H."/>
            <person name="Albertsen M."/>
        </authorList>
    </citation>
    <scope>NUCLEOTIDE SEQUENCE [LARGE SCALE GENOMIC DNA]</scope>
    <source>
        <strain evidence="2">EsbW_18-Q3-R4-48_BATAC.285</strain>
    </source>
</reference>
<feature type="transmembrane region" description="Helical" evidence="1">
    <location>
        <begin position="21"/>
        <end position="38"/>
    </location>
</feature>
<proteinExistence type="predicted"/>
<evidence type="ECO:0000313" key="3">
    <source>
        <dbReference type="Proteomes" id="UP000697998"/>
    </source>
</evidence>
<feature type="transmembrane region" description="Helical" evidence="1">
    <location>
        <begin position="159"/>
        <end position="186"/>
    </location>
</feature>
<keyword evidence="1" id="KW-1133">Transmembrane helix</keyword>